<dbReference type="InterPro" id="IPR028098">
    <property type="entry name" value="Glyco_trans_4-like_N"/>
</dbReference>
<feature type="domain" description="Glycosyltransferase subfamily 4-like N-terminal" evidence="2">
    <location>
        <begin position="29"/>
        <end position="187"/>
    </location>
</feature>
<dbReference type="CDD" id="cd03795">
    <property type="entry name" value="GT4_WfcD-like"/>
    <property type="match status" value="1"/>
</dbReference>
<evidence type="ECO:0000313" key="3">
    <source>
        <dbReference type="EMBL" id="MEN2475141.1"/>
    </source>
</evidence>
<dbReference type="RefSeq" id="WP_329955985.1">
    <property type="nucleotide sequence ID" value="NZ_JBCPYA010000023.1"/>
</dbReference>
<keyword evidence="4" id="KW-1185">Reference proteome</keyword>
<organism evidence="3 4">
    <name type="scientific">Burkholderia theae</name>
    <dbReference type="NCBI Taxonomy" id="3143496"/>
    <lineage>
        <taxon>Bacteria</taxon>
        <taxon>Pseudomonadati</taxon>
        <taxon>Pseudomonadota</taxon>
        <taxon>Betaproteobacteria</taxon>
        <taxon>Burkholderiales</taxon>
        <taxon>Burkholderiaceae</taxon>
        <taxon>Burkholderia</taxon>
    </lineage>
</organism>
<comment type="caution">
    <text evidence="3">The sequence shown here is derived from an EMBL/GenBank/DDBJ whole genome shotgun (WGS) entry which is preliminary data.</text>
</comment>
<evidence type="ECO:0000313" key="4">
    <source>
        <dbReference type="Proteomes" id="UP001466933"/>
    </source>
</evidence>
<accession>A0ABU9WUE5</accession>
<gene>
    <name evidence="3" type="ORF">VOI36_35105</name>
</gene>
<reference evidence="3 4" key="1">
    <citation type="submission" date="2024-05" db="EMBL/GenBank/DDBJ databases">
        <title>Burkholderia sp. Nov. a novel bacteria isolated from rhizosphere soil of Camellia sinensis.</title>
        <authorList>
            <person name="Dong Y."/>
        </authorList>
    </citation>
    <scope>NUCLEOTIDE SEQUENCE [LARGE SCALE GENOMIC DNA]</scope>
    <source>
        <strain evidence="3 4">GS2Y</strain>
    </source>
</reference>
<dbReference type="PANTHER" id="PTHR12526">
    <property type="entry name" value="GLYCOSYLTRANSFERASE"/>
    <property type="match status" value="1"/>
</dbReference>
<evidence type="ECO:0000259" key="2">
    <source>
        <dbReference type="Pfam" id="PF13439"/>
    </source>
</evidence>
<evidence type="ECO:0000259" key="1">
    <source>
        <dbReference type="Pfam" id="PF00534"/>
    </source>
</evidence>
<dbReference type="InterPro" id="IPR001296">
    <property type="entry name" value="Glyco_trans_1"/>
</dbReference>
<name>A0ABU9WUE5_9BURK</name>
<protein>
    <submittedName>
        <fullName evidence="3">Glycosyltransferase family 4 protein</fullName>
    </submittedName>
</protein>
<feature type="domain" description="Glycosyl transferase family 1" evidence="1">
    <location>
        <begin position="197"/>
        <end position="358"/>
    </location>
</feature>
<dbReference type="Gene3D" id="3.40.50.2000">
    <property type="entry name" value="Glycogen Phosphorylase B"/>
    <property type="match status" value="2"/>
</dbReference>
<dbReference type="EMBL" id="JBCPYA010000023">
    <property type="protein sequence ID" value="MEN2475141.1"/>
    <property type="molecule type" value="Genomic_DNA"/>
</dbReference>
<dbReference type="Pfam" id="PF13439">
    <property type="entry name" value="Glyco_transf_4"/>
    <property type="match status" value="1"/>
</dbReference>
<dbReference type="Pfam" id="PF00534">
    <property type="entry name" value="Glycos_transf_1"/>
    <property type="match status" value="1"/>
</dbReference>
<sequence>MLRIAISMTRRANQLKVLQFYRTYFPDTYGGVEQVIYQIARGAIVRGVDMEVLSLSRRGNEGAHIVDNHRAYRAPLDFEIASTGFSLQAVRRFAALAREADVIHYHYPWPFMDMVHFVTRVKKPSIVTYHSDIIRQKGLLQLYKPLQKKFMSSVDRIVATSPNYLATSETLQTYASKTTVIPIGLDETSYPAPKAALIEKWRAEVGDQFFLFVGMIRYYKGLHILLDALQGTDFPVVIVGAGPVETELKRQAERLGLTTVRFLGALPDEDKVALLHLACALVFPSHLRSEAFGVSLLEGAMYAKPMISAEIGTGTSYINVHNETGLVIPPSDPPALRNAMRFIRDNPERAREMGRRGRVRYETLFTANRMAERYVALYREVATEHRSRN</sequence>
<dbReference type="PANTHER" id="PTHR12526:SF627">
    <property type="entry name" value="D-RHAMNOSYLTRANSFERASE WBPZ"/>
    <property type="match status" value="1"/>
</dbReference>
<dbReference type="Proteomes" id="UP001466933">
    <property type="component" value="Unassembled WGS sequence"/>
</dbReference>
<proteinExistence type="predicted"/>
<dbReference type="SUPFAM" id="SSF53756">
    <property type="entry name" value="UDP-Glycosyltransferase/glycogen phosphorylase"/>
    <property type="match status" value="1"/>
</dbReference>